<evidence type="ECO:0000313" key="2">
    <source>
        <dbReference type="Proteomes" id="UP000005551"/>
    </source>
</evidence>
<dbReference type="Proteomes" id="UP000005551">
    <property type="component" value="Unassembled WGS sequence"/>
</dbReference>
<name>I5BTY9_9BACT</name>
<protein>
    <submittedName>
        <fullName evidence="1">Uncharacterized protein</fullName>
    </submittedName>
</protein>
<proteinExistence type="predicted"/>
<dbReference type="AlphaFoldDB" id="I5BTY9"/>
<keyword evidence="2" id="KW-1185">Reference proteome</keyword>
<dbReference type="EMBL" id="AJYA01000068">
    <property type="protein sequence ID" value="EIM73041.1"/>
    <property type="molecule type" value="Genomic_DNA"/>
</dbReference>
<accession>I5BTY9</accession>
<evidence type="ECO:0000313" key="1">
    <source>
        <dbReference type="EMBL" id="EIM73041.1"/>
    </source>
</evidence>
<sequence>MPIEIGVWNISESKTRKITLSTLETENKLEDIIEQDISIISDDLMLIGRTRSTNPIFSVGEGFCSLAEWKEEIKRFTRSFTGNGLALV</sequence>
<organism evidence="1 2">
    <name type="scientific">Nitritalea halalkaliphila LW7</name>
    <dbReference type="NCBI Taxonomy" id="1189621"/>
    <lineage>
        <taxon>Bacteria</taxon>
        <taxon>Pseudomonadati</taxon>
        <taxon>Bacteroidota</taxon>
        <taxon>Cytophagia</taxon>
        <taxon>Cytophagales</taxon>
        <taxon>Cyclobacteriaceae</taxon>
        <taxon>Nitritalea</taxon>
    </lineage>
</organism>
<comment type="caution">
    <text evidence="1">The sequence shown here is derived from an EMBL/GenBank/DDBJ whole genome shotgun (WGS) entry which is preliminary data.</text>
</comment>
<reference evidence="1 2" key="1">
    <citation type="submission" date="2012-05" db="EMBL/GenBank/DDBJ databases">
        <title>Genome sequence of Nitritalea halalkaliphila LW7.</title>
        <authorList>
            <person name="Jangir P.K."/>
            <person name="Singh A."/>
            <person name="Shivaji S."/>
            <person name="Sharma R."/>
        </authorList>
    </citation>
    <scope>NUCLEOTIDE SEQUENCE [LARGE SCALE GENOMIC DNA]</scope>
    <source>
        <strain evidence="1 2">LW7</strain>
    </source>
</reference>
<gene>
    <name evidence="1" type="ORF">A3SI_18719</name>
</gene>